<accession>A0ACD5W903</accession>
<reference evidence="1" key="1">
    <citation type="submission" date="2021-05" db="EMBL/GenBank/DDBJ databases">
        <authorList>
            <person name="Scholz U."/>
            <person name="Mascher M."/>
            <person name="Fiebig A."/>
        </authorList>
    </citation>
    <scope>NUCLEOTIDE SEQUENCE [LARGE SCALE GENOMIC DNA]</scope>
</reference>
<protein>
    <submittedName>
        <fullName evidence="1">Uncharacterized protein</fullName>
    </submittedName>
</protein>
<name>A0ACD5W903_AVESA</name>
<dbReference type="EnsemblPlants" id="AVESA.00010b.r2.4AG0583720.1">
    <property type="protein sequence ID" value="AVESA.00010b.r2.4AG0583720.1.CDS.1"/>
    <property type="gene ID" value="AVESA.00010b.r2.4AG0583720"/>
</dbReference>
<organism evidence="1 2">
    <name type="scientific">Avena sativa</name>
    <name type="common">Oat</name>
    <dbReference type="NCBI Taxonomy" id="4498"/>
    <lineage>
        <taxon>Eukaryota</taxon>
        <taxon>Viridiplantae</taxon>
        <taxon>Streptophyta</taxon>
        <taxon>Embryophyta</taxon>
        <taxon>Tracheophyta</taxon>
        <taxon>Spermatophyta</taxon>
        <taxon>Magnoliopsida</taxon>
        <taxon>Liliopsida</taxon>
        <taxon>Poales</taxon>
        <taxon>Poaceae</taxon>
        <taxon>BOP clade</taxon>
        <taxon>Pooideae</taxon>
        <taxon>Poodae</taxon>
        <taxon>Poeae</taxon>
        <taxon>Poeae Chloroplast Group 1 (Aveneae type)</taxon>
        <taxon>Aveninae</taxon>
        <taxon>Avena</taxon>
    </lineage>
</organism>
<dbReference type="Proteomes" id="UP001732700">
    <property type="component" value="Chromosome 4A"/>
</dbReference>
<evidence type="ECO:0000313" key="1">
    <source>
        <dbReference type="EnsemblPlants" id="AVESA.00010b.r2.4AG0583720.1.CDS.1"/>
    </source>
</evidence>
<sequence length="391" mass="43115">MARPARAGADPGIPPKEAPTRAPEESIEAAQPQRLQRVRANLRLPGRPFVAPSADYNAGLRALRLLDFVRLDLPSSSVPRPDLVAELIANYSSSRGWSSVRGKQIEVSLQSFARALSLPPYGSTPASSVTDTSAVREFTKVYIGAPAEASTDMKRKLPSTFFVKNVKRGPEYTTELVWELVKQEMEHLAESESTDWVSYYGAFLHRLIWVEIPELFQPPPELSVSVAPAALSVAKEQGNNPATIHENQKRCSESPDIGISGRREASSKQIDMASKKFDSASNINIASPKMIETTSKQLDARTKKLSEKDGDVQAVESLDQALVTKERETNDMDRSQASSKQIDMASKKNDSASKKRKQGRSHKTERRSARLASKKVDLASRLCLSNIELEL</sequence>
<proteinExistence type="predicted"/>
<evidence type="ECO:0000313" key="2">
    <source>
        <dbReference type="Proteomes" id="UP001732700"/>
    </source>
</evidence>
<reference evidence="1" key="2">
    <citation type="submission" date="2025-09" db="UniProtKB">
        <authorList>
            <consortium name="EnsemblPlants"/>
        </authorList>
    </citation>
    <scope>IDENTIFICATION</scope>
</reference>
<keyword evidence="2" id="KW-1185">Reference proteome</keyword>